<protein>
    <submittedName>
        <fullName evidence="1">Uncharacterized protein</fullName>
    </submittedName>
</protein>
<dbReference type="Proteomes" id="UP000199643">
    <property type="component" value="Unassembled WGS sequence"/>
</dbReference>
<proteinExistence type="predicted"/>
<keyword evidence="2" id="KW-1185">Reference proteome</keyword>
<sequence length="29" mass="3414">MYSVRGDTNRGGRVYFNTETERNELLFTS</sequence>
<organism evidence="1 2">
    <name type="scientific">Pedobacter terrae</name>
    <dbReference type="NCBI Taxonomy" id="405671"/>
    <lineage>
        <taxon>Bacteria</taxon>
        <taxon>Pseudomonadati</taxon>
        <taxon>Bacteroidota</taxon>
        <taxon>Sphingobacteriia</taxon>
        <taxon>Sphingobacteriales</taxon>
        <taxon>Sphingobacteriaceae</taxon>
        <taxon>Pedobacter</taxon>
    </lineage>
</organism>
<evidence type="ECO:0000313" key="2">
    <source>
        <dbReference type="Proteomes" id="UP000199643"/>
    </source>
</evidence>
<name>A0A1G7ZUX2_9SPHI</name>
<accession>A0A1G7ZUX2</accession>
<reference evidence="2" key="1">
    <citation type="submission" date="2016-10" db="EMBL/GenBank/DDBJ databases">
        <authorList>
            <person name="Varghese N."/>
            <person name="Submissions S."/>
        </authorList>
    </citation>
    <scope>NUCLEOTIDE SEQUENCE [LARGE SCALE GENOMIC DNA]</scope>
    <source>
        <strain evidence="2">DSM 17933</strain>
    </source>
</reference>
<dbReference type="EMBL" id="FNCH01000017">
    <property type="protein sequence ID" value="SDH12407.1"/>
    <property type="molecule type" value="Genomic_DNA"/>
</dbReference>
<dbReference type="AlphaFoldDB" id="A0A1G7ZUX2"/>
<evidence type="ECO:0000313" key="1">
    <source>
        <dbReference type="EMBL" id="SDH12407.1"/>
    </source>
</evidence>
<gene>
    <name evidence="1" type="ORF">SAMN05421827_11729</name>
</gene>